<gene>
    <name evidence="2" type="ORF">ENN70_03290</name>
</gene>
<name>A0A7C2NAZ7_ARCFL</name>
<sequence>MIIVGEGEDLEPPDSFIKRKFSGKVLNLLGDYRYLTKGYYVSLHAEENGCEVYPPVKNALDVYRAPLFIKMVRKLGFETPEFEIICEPKPEACVLLPLNPFCKNSIKLVKNSYQYLKAFRSLSMNRYPVVQVRAEKIQEVTIHLTKADKDEYSFIAEKIFRNLKIPLGKVFMLVNGEKIAPFYFTPLERSEINFDLIFEVLNHENCLFC</sequence>
<accession>A0A7C2NAZ7</accession>
<dbReference type="EMBL" id="DSCQ01000038">
    <property type="protein sequence ID" value="HET21121.1"/>
    <property type="molecule type" value="Genomic_DNA"/>
</dbReference>
<protein>
    <recommendedName>
        <fullName evidence="1">RimK-like ATPgrasp N-terminal domain-containing protein</fullName>
    </recommendedName>
</protein>
<comment type="caution">
    <text evidence="2">The sequence shown here is derived from an EMBL/GenBank/DDBJ whole genome shotgun (WGS) entry which is preliminary data.</text>
</comment>
<reference evidence="2" key="1">
    <citation type="journal article" date="2020" name="mSystems">
        <title>Genome- and Community-Level Interaction Insights into Carbon Utilization and Element Cycling Functions of Hydrothermarchaeota in Hydrothermal Sediment.</title>
        <authorList>
            <person name="Zhou Z."/>
            <person name="Liu Y."/>
            <person name="Xu W."/>
            <person name="Pan J."/>
            <person name="Luo Z.H."/>
            <person name="Li M."/>
        </authorList>
    </citation>
    <scope>NUCLEOTIDE SEQUENCE [LARGE SCALE GENOMIC DNA]</scope>
    <source>
        <strain evidence="2">SpSt-12</strain>
    </source>
</reference>
<dbReference type="InterPro" id="IPR025839">
    <property type="entry name" value="RLAN_dom"/>
</dbReference>
<dbReference type="Pfam" id="PF14401">
    <property type="entry name" value="RLAN"/>
    <property type="match status" value="1"/>
</dbReference>
<feature type="domain" description="RimK-like ATPgrasp N-terminal" evidence="1">
    <location>
        <begin position="22"/>
        <end position="177"/>
    </location>
</feature>
<organism evidence="2">
    <name type="scientific">Archaeoglobus fulgidus</name>
    <dbReference type="NCBI Taxonomy" id="2234"/>
    <lineage>
        <taxon>Archaea</taxon>
        <taxon>Methanobacteriati</taxon>
        <taxon>Methanobacteriota</taxon>
        <taxon>Archaeoglobi</taxon>
        <taxon>Archaeoglobales</taxon>
        <taxon>Archaeoglobaceae</taxon>
        <taxon>Archaeoglobus</taxon>
    </lineage>
</organism>
<dbReference type="AlphaFoldDB" id="A0A7C2NAZ7"/>
<evidence type="ECO:0000313" key="2">
    <source>
        <dbReference type="EMBL" id="HET21121.1"/>
    </source>
</evidence>
<evidence type="ECO:0000259" key="1">
    <source>
        <dbReference type="Pfam" id="PF14401"/>
    </source>
</evidence>
<proteinExistence type="predicted"/>